<sequence>MPVSSLIQPIRDLAQNWEVDVASRLEEYLTELEDVRITFDGGATTMNFAEAALLIQSSTCIYSRKVEYLYSLVYQAMDMIANKKKLLQDQPKDQDGVDEDVSIRSKEDEFLTLDDVRVSVGKTNNTTDEGDVTDANMNTLVRTPMALSSVEESEKADKTLVSRSAEILGSKIDYWMNRSLKDLNGSMTVAQLSTSKKSALTGLISFRGLDDKSTQNITGNQANDVDVDVMNVDANNEIPSDAKFNDDDDDAGAEFFDAPPSPDSPPQNQEVVTEETKRYGLRQRRVADALFPLKPTHDPWQKLDAHAADAAVVKTFKKLSTFRIPNKPAVKKRKKTPLKPKYATIDEFLQKKCFSNSEKFPSNPLKVPTFQEFEVAFWDEFKRRQAAVSLKRKKCLKR</sequence>
<feature type="region of interest" description="Disordered" evidence="1">
    <location>
        <begin position="237"/>
        <end position="271"/>
    </location>
</feature>
<dbReference type="InterPro" id="IPR009378">
    <property type="entry name" value="H2_N"/>
</dbReference>
<protein>
    <submittedName>
        <fullName evidence="4">Condensin-2 complex subunit H2-like</fullName>
    </submittedName>
</protein>
<evidence type="ECO:0000256" key="1">
    <source>
        <dbReference type="SAM" id="MobiDB-lite"/>
    </source>
</evidence>
<evidence type="ECO:0000313" key="3">
    <source>
        <dbReference type="Proteomes" id="UP000694865"/>
    </source>
</evidence>
<gene>
    <name evidence="4" type="primary">LOC102804598</name>
</gene>
<dbReference type="Proteomes" id="UP000694865">
    <property type="component" value="Unplaced"/>
</dbReference>
<keyword evidence="3" id="KW-1185">Reference proteome</keyword>
<dbReference type="PANTHER" id="PTHR14324:SF3">
    <property type="entry name" value="CONDENSIN-2 COMPLEX SUBUNIT H2"/>
    <property type="match status" value="1"/>
</dbReference>
<dbReference type="GeneID" id="102804598"/>
<evidence type="ECO:0000259" key="2">
    <source>
        <dbReference type="Pfam" id="PF06278"/>
    </source>
</evidence>
<reference evidence="4" key="1">
    <citation type="submission" date="2025-08" db="UniProtKB">
        <authorList>
            <consortium name="RefSeq"/>
        </authorList>
    </citation>
    <scope>IDENTIFICATION</scope>
    <source>
        <tissue evidence="4">Testes</tissue>
    </source>
</reference>
<dbReference type="Pfam" id="PF06278">
    <property type="entry name" value="CNDH2_N"/>
    <property type="match status" value="1"/>
</dbReference>
<dbReference type="PANTHER" id="PTHR14324">
    <property type="entry name" value="CONDENSIN-2 COMPLEX SUBUNIT H2"/>
    <property type="match status" value="1"/>
</dbReference>
<accession>A0ABM0MKJ7</accession>
<feature type="domain" description="Condensin II complex subunit H2 N-terminal" evidence="2">
    <location>
        <begin position="4"/>
        <end position="116"/>
    </location>
</feature>
<dbReference type="InterPro" id="IPR031739">
    <property type="entry name" value="Ncaph2"/>
</dbReference>
<name>A0ABM0MKJ7_SACKO</name>
<evidence type="ECO:0000313" key="4">
    <source>
        <dbReference type="RefSeq" id="XP_006820538.1"/>
    </source>
</evidence>
<proteinExistence type="predicted"/>
<organism evidence="3 4">
    <name type="scientific">Saccoglossus kowalevskii</name>
    <name type="common">Acorn worm</name>
    <dbReference type="NCBI Taxonomy" id="10224"/>
    <lineage>
        <taxon>Eukaryota</taxon>
        <taxon>Metazoa</taxon>
        <taxon>Hemichordata</taxon>
        <taxon>Enteropneusta</taxon>
        <taxon>Harrimaniidae</taxon>
        <taxon>Saccoglossus</taxon>
    </lineage>
</organism>
<dbReference type="RefSeq" id="XP_006820538.1">
    <property type="nucleotide sequence ID" value="XM_006820475.1"/>
</dbReference>